<keyword evidence="3" id="KW-1185">Reference proteome</keyword>
<dbReference type="eggNOG" id="ENOG5031DRA">
    <property type="taxonomic scope" value="Bacteria"/>
</dbReference>
<evidence type="ECO:0000313" key="2">
    <source>
        <dbReference type="EMBL" id="EGW21722.1"/>
    </source>
</evidence>
<dbReference type="HOGENOM" id="CLU_1276418_0_0_6"/>
<keyword evidence="1" id="KW-0175">Coiled coil</keyword>
<protein>
    <submittedName>
        <fullName evidence="2">Uncharacterized protein</fullName>
    </submittedName>
</protein>
<reference evidence="2 3" key="1">
    <citation type="submission" date="2011-06" db="EMBL/GenBank/DDBJ databases">
        <title>Genomic sequence of Methylobacter tundripaludum SV96.</title>
        <authorList>
            <consortium name="US DOE Joint Genome Institute"/>
            <person name="Lucas S."/>
            <person name="Han J."/>
            <person name="Lapidus A."/>
            <person name="Cheng J.-F."/>
            <person name="Goodwin L."/>
            <person name="Pitluck S."/>
            <person name="Held B."/>
            <person name="Detter J.C."/>
            <person name="Han C."/>
            <person name="Tapia R."/>
            <person name="Land M."/>
            <person name="Hauser L."/>
            <person name="Kyrpides N."/>
            <person name="Ivanova N."/>
            <person name="Ovchinnikova G."/>
            <person name="Pagani I."/>
            <person name="Klotz M.G."/>
            <person name="Dispirito A.A."/>
            <person name="Murrell J.C."/>
            <person name="Dunfield P."/>
            <person name="Kalyuzhnaya M.G."/>
            <person name="Svenning M."/>
            <person name="Trotsenko Y.A."/>
            <person name="Stein L.Y."/>
            <person name="Woyke T."/>
        </authorList>
    </citation>
    <scope>NUCLEOTIDE SEQUENCE [LARGE SCALE GENOMIC DNA]</scope>
    <source>
        <strain evidence="3">ATCC BAA-1195 / DSM 17260 / SV96</strain>
    </source>
</reference>
<sequence length="216" mass="24855" precursor="true">MLFTDPAAIIILIGTITAALGALWAADSQNESTNELKAMQEKINTRNEEIIKLNREIGNLSHHTMNMVTGGNSYAYILFSNNESESVENMQLGNIFLIHEGQYPLYDLTIQITDIDTFKNEKIINVGNIGSIQHIKHWPLNYAINFNLHGKSSQRFNIFFYARNGTWYQQLIYKKLKSKWYVATRVVRSNEQGSVDVLFKDISPNFPIHEQDIIWQ</sequence>
<gene>
    <name evidence="2" type="ORF">Mettu_0496</name>
</gene>
<accession>G3IVA9</accession>
<proteinExistence type="predicted"/>
<name>G3IVA9_METTV</name>
<feature type="coiled-coil region" evidence="1">
    <location>
        <begin position="29"/>
        <end position="56"/>
    </location>
</feature>
<dbReference type="AlphaFoldDB" id="G3IVA9"/>
<dbReference type="EMBL" id="JH109152">
    <property type="protein sequence ID" value="EGW21722.1"/>
    <property type="molecule type" value="Genomic_DNA"/>
</dbReference>
<evidence type="ECO:0000313" key="3">
    <source>
        <dbReference type="Proteomes" id="UP000004664"/>
    </source>
</evidence>
<dbReference type="Proteomes" id="UP000004664">
    <property type="component" value="Unassembled WGS sequence"/>
</dbReference>
<dbReference type="STRING" id="697282.Mettu_0496"/>
<organism evidence="2 3">
    <name type="scientific">Methylobacter tundripaludum (strain ATCC BAA-1195 / DSM 17260 / SV96)</name>
    <dbReference type="NCBI Taxonomy" id="697282"/>
    <lineage>
        <taxon>Bacteria</taxon>
        <taxon>Pseudomonadati</taxon>
        <taxon>Pseudomonadota</taxon>
        <taxon>Gammaproteobacteria</taxon>
        <taxon>Methylococcales</taxon>
        <taxon>Methylococcaceae</taxon>
        <taxon>Methylobacter</taxon>
    </lineage>
</organism>
<evidence type="ECO:0000256" key="1">
    <source>
        <dbReference type="SAM" id="Coils"/>
    </source>
</evidence>